<dbReference type="PROSITE" id="PS50294">
    <property type="entry name" value="WD_REPEATS_REGION"/>
    <property type="match status" value="2"/>
</dbReference>
<feature type="region of interest" description="Disordered" evidence="4">
    <location>
        <begin position="366"/>
        <end position="411"/>
    </location>
</feature>
<dbReference type="PRINTS" id="PR00320">
    <property type="entry name" value="GPROTEINBRPT"/>
</dbReference>
<dbReference type="PANTHER" id="PTHR19846">
    <property type="entry name" value="WD40 REPEAT PROTEIN"/>
    <property type="match status" value="1"/>
</dbReference>
<proteinExistence type="predicted"/>
<dbReference type="Proteomes" id="UP000256964">
    <property type="component" value="Unassembled WGS sequence"/>
</dbReference>
<dbReference type="InterPro" id="IPR020472">
    <property type="entry name" value="WD40_PAC1"/>
</dbReference>
<dbReference type="Gene3D" id="2.130.10.10">
    <property type="entry name" value="YVTN repeat-like/Quinoprotein amine dehydrogenase"/>
    <property type="match status" value="2"/>
</dbReference>
<sequence>MQPADDSNLLRSEAELKLAHARKDKAQRIKDLGSPIEITGKALALQVRGNVAWIAENTTVIRKLDLETGKTLQLFKGHTAPVTSLAFVDRVPGSGKGDLLITGSWDKTIKVWDVQTKQLVSSTEAHSDFVKALHVIPSLGLLVSSGSDKIVRLWDLSNVRDGKPLTSVGVLTDHTRPVESLDARPVSDTSAVLYTADTMGIIKIWDILKDNDTPPRWRSTLVGELQHHRTKVDDMIYGNGLLWTASTDETVHIIPHVAPAQPPAPGTKPIPPIQHPTAVRTILPLSVTPLGEPYLLTGSGDVIRVYDVSSPEEPELIAEIDAHWHDVTALRLWIRKSQVEGEPGKVRVEPWIVSASLDGTLRRWKLDDLLHPPPPKKAVEEEAKPASPPASSTDALDEDEERELAELMGED</sequence>
<dbReference type="InterPro" id="IPR036322">
    <property type="entry name" value="WD40_repeat_dom_sf"/>
</dbReference>
<reference evidence="5 6" key="1">
    <citation type="journal article" date="2018" name="Biotechnol. Biofuels">
        <title>Integrative visual omics of the white-rot fungus Polyporus brumalis exposes the biotechnological potential of its oxidative enzymes for delignifying raw plant biomass.</title>
        <authorList>
            <person name="Miyauchi S."/>
            <person name="Rancon A."/>
            <person name="Drula E."/>
            <person name="Hage H."/>
            <person name="Chaduli D."/>
            <person name="Favel A."/>
            <person name="Grisel S."/>
            <person name="Henrissat B."/>
            <person name="Herpoel-Gimbert I."/>
            <person name="Ruiz-Duenas F.J."/>
            <person name="Chevret D."/>
            <person name="Hainaut M."/>
            <person name="Lin J."/>
            <person name="Wang M."/>
            <person name="Pangilinan J."/>
            <person name="Lipzen A."/>
            <person name="Lesage-Meessen L."/>
            <person name="Navarro D."/>
            <person name="Riley R."/>
            <person name="Grigoriev I.V."/>
            <person name="Zhou S."/>
            <person name="Raouche S."/>
            <person name="Rosso M.N."/>
        </authorList>
    </citation>
    <scope>NUCLEOTIDE SEQUENCE [LARGE SCALE GENOMIC DNA]</scope>
    <source>
        <strain evidence="5 6">BRFM 1820</strain>
    </source>
</reference>
<name>A0A371D6Y5_9APHY</name>
<accession>A0A371D6Y5</accession>
<dbReference type="GO" id="GO:0017070">
    <property type="term" value="F:U6 snRNA binding"/>
    <property type="evidence" value="ECO:0007669"/>
    <property type="project" value="TreeGrafter"/>
</dbReference>
<dbReference type="PROSITE" id="PS00678">
    <property type="entry name" value="WD_REPEATS_1"/>
    <property type="match status" value="2"/>
</dbReference>
<keyword evidence="2" id="KW-0677">Repeat</keyword>
<dbReference type="GO" id="GO:0030621">
    <property type="term" value="F:U4 snRNA binding"/>
    <property type="evidence" value="ECO:0007669"/>
    <property type="project" value="TreeGrafter"/>
</dbReference>
<protein>
    <submittedName>
        <fullName evidence="5">WD40 repeat-like protein</fullName>
    </submittedName>
</protein>
<evidence type="ECO:0000256" key="3">
    <source>
        <dbReference type="PROSITE-ProRule" id="PRU00221"/>
    </source>
</evidence>
<evidence type="ECO:0000313" key="5">
    <source>
        <dbReference type="EMBL" id="RDX48278.1"/>
    </source>
</evidence>
<dbReference type="PROSITE" id="PS50082">
    <property type="entry name" value="WD_REPEATS_2"/>
    <property type="match status" value="2"/>
</dbReference>
<dbReference type="PANTHER" id="PTHR19846:SF0">
    <property type="entry name" value="PRE-MRNA PROCESSING FACTOR 4"/>
    <property type="match status" value="1"/>
</dbReference>
<dbReference type="InterPro" id="IPR015943">
    <property type="entry name" value="WD40/YVTN_repeat-like_dom_sf"/>
</dbReference>
<dbReference type="InterPro" id="IPR019775">
    <property type="entry name" value="WD40_repeat_CS"/>
</dbReference>
<keyword evidence="1 3" id="KW-0853">WD repeat</keyword>
<dbReference type="InterPro" id="IPR001680">
    <property type="entry name" value="WD40_rpt"/>
</dbReference>
<dbReference type="GO" id="GO:0046540">
    <property type="term" value="C:U4/U6 x U5 tri-snRNP complex"/>
    <property type="evidence" value="ECO:0007669"/>
    <property type="project" value="TreeGrafter"/>
</dbReference>
<feature type="repeat" description="WD" evidence="3">
    <location>
        <begin position="75"/>
        <end position="122"/>
    </location>
</feature>
<dbReference type="AlphaFoldDB" id="A0A371D6Y5"/>
<dbReference type="STRING" id="139420.A0A371D6Y5"/>
<feature type="compositionally biased region" description="Acidic residues" evidence="4">
    <location>
        <begin position="395"/>
        <end position="411"/>
    </location>
</feature>
<dbReference type="SUPFAM" id="SSF50978">
    <property type="entry name" value="WD40 repeat-like"/>
    <property type="match status" value="1"/>
</dbReference>
<dbReference type="OrthoDB" id="6262491at2759"/>
<dbReference type="GO" id="GO:0000398">
    <property type="term" value="P:mRNA splicing, via spliceosome"/>
    <property type="evidence" value="ECO:0007669"/>
    <property type="project" value="TreeGrafter"/>
</dbReference>
<evidence type="ECO:0000256" key="1">
    <source>
        <dbReference type="ARBA" id="ARBA00022574"/>
    </source>
</evidence>
<evidence type="ECO:0000256" key="2">
    <source>
        <dbReference type="ARBA" id="ARBA00022737"/>
    </source>
</evidence>
<dbReference type="SMART" id="SM00320">
    <property type="entry name" value="WD40"/>
    <property type="match status" value="6"/>
</dbReference>
<dbReference type="Pfam" id="PF00400">
    <property type="entry name" value="WD40"/>
    <property type="match status" value="2"/>
</dbReference>
<feature type="repeat" description="WD" evidence="3">
    <location>
        <begin position="123"/>
        <end position="158"/>
    </location>
</feature>
<evidence type="ECO:0000256" key="4">
    <source>
        <dbReference type="SAM" id="MobiDB-lite"/>
    </source>
</evidence>
<evidence type="ECO:0000313" key="6">
    <source>
        <dbReference type="Proteomes" id="UP000256964"/>
    </source>
</evidence>
<organism evidence="5 6">
    <name type="scientific">Lentinus brumalis</name>
    <dbReference type="NCBI Taxonomy" id="2498619"/>
    <lineage>
        <taxon>Eukaryota</taxon>
        <taxon>Fungi</taxon>
        <taxon>Dikarya</taxon>
        <taxon>Basidiomycota</taxon>
        <taxon>Agaricomycotina</taxon>
        <taxon>Agaricomycetes</taxon>
        <taxon>Polyporales</taxon>
        <taxon>Polyporaceae</taxon>
        <taxon>Lentinus</taxon>
    </lineage>
</organism>
<keyword evidence="6" id="KW-1185">Reference proteome</keyword>
<gene>
    <name evidence="5" type="ORF">OH76DRAFT_1483920</name>
</gene>
<dbReference type="EMBL" id="KZ857412">
    <property type="protein sequence ID" value="RDX48278.1"/>
    <property type="molecule type" value="Genomic_DNA"/>
</dbReference>